<accession>A0A427XH03</accession>
<keyword evidence="4 5" id="KW-0472">Membrane</keyword>
<proteinExistence type="predicted"/>
<dbReference type="STRING" id="105984.A0A427XH03"/>
<keyword evidence="2" id="KW-0999">Mitochondrion inner membrane</keyword>
<dbReference type="GeneID" id="39587041"/>
<organism evidence="6 7">
    <name type="scientific">Apiotrichum porosum</name>
    <dbReference type="NCBI Taxonomy" id="105984"/>
    <lineage>
        <taxon>Eukaryota</taxon>
        <taxon>Fungi</taxon>
        <taxon>Dikarya</taxon>
        <taxon>Basidiomycota</taxon>
        <taxon>Agaricomycotina</taxon>
        <taxon>Tremellomycetes</taxon>
        <taxon>Trichosporonales</taxon>
        <taxon>Trichosporonaceae</taxon>
        <taxon>Apiotrichum</taxon>
    </lineage>
</organism>
<keyword evidence="7" id="KW-1185">Reference proteome</keyword>
<dbReference type="EMBL" id="RSCE01000013">
    <property type="protein sequence ID" value="RSH78043.1"/>
    <property type="molecule type" value="Genomic_DNA"/>
</dbReference>
<name>A0A427XH03_9TREE</name>
<keyword evidence="3" id="KW-0496">Mitochondrion</keyword>
<evidence type="ECO:0000256" key="1">
    <source>
        <dbReference type="ARBA" id="ARBA00004273"/>
    </source>
</evidence>
<comment type="caution">
    <text evidence="6">The sequence shown here is derived from an EMBL/GenBank/DDBJ whole genome shotgun (WGS) entry which is preliminary data.</text>
</comment>
<dbReference type="AlphaFoldDB" id="A0A427XH03"/>
<dbReference type="RefSeq" id="XP_028473190.1">
    <property type="nucleotide sequence ID" value="XM_028618234.1"/>
</dbReference>
<dbReference type="Pfam" id="PF02238">
    <property type="entry name" value="COX7a"/>
    <property type="match status" value="1"/>
</dbReference>
<comment type="subcellular location">
    <subcellularLocation>
        <location evidence="1">Mitochondrion inner membrane</location>
    </subcellularLocation>
</comment>
<dbReference type="InterPro" id="IPR039297">
    <property type="entry name" value="COX7a"/>
</dbReference>
<evidence type="ECO:0000256" key="3">
    <source>
        <dbReference type="ARBA" id="ARBA00023128"/>
    </source>
</evidence>
<feature type="transmembrane region" description="Helical" evidence="5">
    <location>
        <begin position="37"/>
        <end position="56"/>
    </location>
</feature>
<gene>
    <name evidence="6" type="ORF">EHS24_002498</name>
</gene>
<keyword evidence="5" id="KW-1133">Transmembrane helix</keyword>
<evidence type="ECO:0000313" key="6">
    <source>
        <dbReference type="EMBL" id="RSH78043.1"/>
    </source>
</evidence>
<evidence type="ECO:0000256" key="2">
    <source>
        <dbReference type="ARBA" id="ARBA00022792"/>
    </source>
</evidence>
<dbReference type="OrthoDB" id="5511599at2759"/>
<evidence type="ECO:0000313" key="7">
    <source>
        <dbReference type="Proteomes" id="UP000279236"/>
    </source>
</evidence>
<reference evidence="6 7" key="1">
    <citation type="submission" date="2018-11" db="EMBL/GenBank/DDBJ databases">
        <title>Genome sequence of Apiotrichum porosum DSM 27194.</title>
        <authorList>
            <person name="Aliyu H."/>
            <person name="Gorte O."/>
            <person name="Ochsenreither K."/>
        </authorList>
    </citation>
    <scope>NUCLEOTIDE SEQUENCE [LARGE SCALE GENOMIC DNA]</scope>
    <source>
        <strain evidence="6 7">DSM 27194</strain>
    </source>
</reference>
<keyword evidence="5" id="KW-0812">Transmembrane</keyword>
<protein>
    <submittedName>
        <fullName evidence="6">Uncharacterized protein</fullName>
    </submittedName>
</protein>
<evidence type="ECO:0000256" key="4">
    <source>
        <dbReference type="ARBA" id="ARBA00023136"/>
    </source>
</evidence>
<sequence length="68" mass="7631">MSLFNPQPHIRQRQIALQNMAGKEFVYLRKPGSKPMFAAYMALFTVGVVGNVFQLVQYARGKATKVGE</sequence>
<evidence type="ECO:0000256" key="5">
    <source>
        <dbReference type="SAM" id="Phobius"/>
    </source>
</evidence>
<dbReference type="Proteomes" id="UP000279236">
    <property type="component" value="Unassembled WGS sequence"/>
</dbReference>
<dbReference type="GO" id="GO:0005743">
    <property type="term" value="C:mitochondrial inner membrane"/>
    <property type="evidence" value="ECO:0007669"/>
    <property type="project" value="UniProtKB-SubCell"/>
</dbReference>